<feature type="transmembrane region" description="Helical" evidence="1">
    <location>
        <begin position="88"/>
        <end position="105"/>
    </location>
</feature>
<evidence type="ECO:0000256" key="1">
    <source>
        <dbReference type="SAM" id="Phobius"/>
    </source>
</evidence>
<feature type="transmembrane region" description="Helical" evidence="1">
    <location>
        <begin position="125"/>
        <end position="149"/>
    </location>
</feature>
<dbReference type="Proteomes" id="UP000649799">
    <property type="component" value="Unassembled WGS sequence"/>
</dbReference>
<feature type="transmembrane region" description="Helical" evidence="1">
    <location>
        <begin position="55"/>
        <end position="76"/>
    </location>
</feature>
<evidence type="ECO:0008006" key="4">
    <source>
        <dbReference type="Google" id="ProtNLM"/>
    </source>
</evidence>
<reference evidence="2 3" key="1">
    <citation type="submission" date="2020-03" db="EMBL/GenBank/DDBJ databases">
        <title>Cyclobacterium plantarum sp. nov., a marine bacterium isolated from a coastal-marine wetland.</title>
        <authorList>
            <person name="Sanchez-Porro C."/>
            <person name="Ventosa A."/>
            <person name="Amoozegar M."/>
        </authorList>
    </citation>
    <scope>NUCLEOTIDE SEQUENCE [LARGE SCALE GENOMIC DNA]</scope>
    <source>
        <strain evidence="2 3">GBPx2</strain>
    </source>
</reference>
<feature type="transmembrane region" description="Helical" evidence="1">
    <location>
        <begin position="193"/>
        <end position="217"/>
    </location>
</feature>
<keyword evidence="1" id="KW-1133">Transmembrane helix</keyword>
<keyword evidence="1" id="KW-0812">Transmembrane</keyword>
<organism evidence="2 3">
    <name type="scientific">Cyclobacterium plantarum</name>
    <dbReference type="NCBI Taxonomy" id="2716263"/>
    <lineage>
        <taxon>Bacteria</taxon>
        <taxon>Pseudomonadati</taxon>
        <taxon>Bacteroidota</taxon>
        <taxon>Cytophagia</taxon>
        <taxon>Cytophagales</taxon>
        <taxon>Cyclobacteriaceae</taxon>
        <taxon>Cyclobacterium</taxon>
    </lineage>
</organism>
<evidence type="ECO:0000313" key="2">
    <source>
        <dbReference type="EMBL" id="NHE58996.1"/>
    </source>
</evidence>
<comment type="caution">
    <text evidence="2">The sequence shown here is derived from an EMBL/GenBank/DDBJ whole genome shotgun (WGS) entry which is preliminary data.</text>
</comment>
<name>A0ABX0HFU1_9BACT</name>
<accession>A0ABX0HFU1</accession>
<protein>
    <recommendedName>
        <fullName evidence="4">Multidrug transporter</fullName>
    </recommendedName>
</protein>
<gene>
    <name evidence="2" type="ORF">G9Q97_19490</name>
</gene>
<dbReference type="EMBL" id="JAANYN010000010">
    <property type="protein sequence ID" value="NHE58996.1"/>
    <property type="molecule type" value="Genomic_DNA"/>
</dbReference>
<keyword evidence="3" id="KW-1185">Reference proteome</keyword>
<dbReference type="RefSeq" id="WP_166149933.1">
    <property type="nucleotide sequence ID" value="NZ_JAANYN010000010.1"/>
</dbReference>
<evidence type="ECO:0000313" key="3">
    <source>
        <dbReference type="Proteomes" id="UP000649799"/>
    </source>
</evidence>
<feature type="transmembrane region" description="Helical" evidence="1">
    <location>
        <begin position="156"/>
        <end position="173"/>
    </location>
</feature>
<proteinExistence type="predicted"/>
<sequence>MKFKLNLTFIPKFFGAIILFLLALNMVSLWMQHTVEEKRPLHDFFIRLFDFNQEANVPAFFSSLLLLMASGLLFLIYFNKKKKNRKSIGWLGLALVFVFLSLDEATQIHEFLIGHSREYFDASGYLYYAWIIPYSAGLLLLALIYIPFFRHLDKKMLILMIVSGVIFIAGAIGMEMMGGNEINNSGFGLRYMIYYSVEETLEMIGVSIFIYSLIWYLSVKKNKITFKINPTSS</sequence>
<keyword evidence="1" id="KW-0472">Membrane</keyword>